<proteinExistence type="inferred from homology"/>
<evidence type="ECO:0000256" key="1">
    <source>
        <dbReference type="RuleBase" id="RU365086"/>
    </source>
</evidence>
<dbReference type="PROSITE" id="PS51186">
    <property type="entry name" value="GNAT"/>
    <property type="match status" value="1"/>
</dbReference>
<dbReference type="Pfam" id="PF00583">
    <property type="entry name" value="Acetyltransf_1"/>
    <property type="match status" value="1"/>
</dbReference>
<sequence>MGSELNTSTRLLPPPGPKIRRPVPSDPYPPCNPPLFNDAMSVRTTVFIDEQGCSPESELDEDDQRSYHWVMYDTQADKQEPIGVIRLVPPPHPPHEVHLSNGGPNHSKSGSEGHAQHEEPCVKLTRVAVLPAYRGLGLSRKLVDTTLNWAAGHKEDISSALGPKESWNGLVLVHAQVQVEALYARMGFVTDEIWIDTFEVDASRLPVKSHGTPRTSNSGLVSEG</sequence>
<dbReference type="InterPro" id="IPR039143">
    <property type="entry name" value="GNPNAT1-like"/>
</dbReference>
<feature type="region of interest" description="Disordered" evidence="2">
    <location>
        <begin position="90"/>
        <end position="117"/>
    </location>
</feature>
<dbReference type="InterPro" id="IPR000182">
    <property type="entry name" value="GNAT_dom"/>
</dbReference>
<dbReference type="SUPFAM" id="SSF55729">
    <property type="entry name" value="Acyl-CoA N-acyltransferases (Nat)"/>
    <property type="match status" value="1"/>
</dbReference>
<dbReference type="OrthoDB" id="329272at2759"/>
<reference evidence="5" key="1">
    <citation type="journal article" date="2010" name="Genome Res.">
        <title>Population genomic sequencing of Coccidioides fungi reveals recent hybridization and transposon control.</title>
        <authorList>
            <person name="Neafsey D.E."/>
            <person name="Barker B.M."/>
            <person name="Sharpton T.J."/>
            <person name="Stajich J.E."/>
            <person name="Park D.J."/>
            <person name="Whiston E."/>
            <person name="Hung C.-Y."/>
            <person name="McMahan C."/>
            <person name="White J."/>
            <person name="Sykes S."/>
            <person name="Heiman D."/>
            <person name="Young S."/>
            <person name="Zeng Q."/>
            <person name="Abouelleil A."/>
            <person name="Aftuck L."/>
            <person name="Bessette D."/>
            <person name="Brown A."/>
            <person name="FitzGerald M."/>
            <person name="Lui A."/>
            <person name="Macdonald J.P."/>
            <person name="Priest M."/>
            <person name="Orbach M.J."/>
            <person name="Galgiani J.N."/>
            <person name="Kirkland T.N."/>
            <person name="Cole G.T."/>
            <person name="Birren B.W."/>
            <person name="Henn M.R."/>
            <person name="Taylor J.W."/>
            <person name="Rounsley S.D."/>
        </authorList>
    </citation>
    <scope>NUCLEOTIDE SEQUENCE [LARGE SCALE GENOMIC DNA]</scope>
    <source>
        <strain evidence="5">RMSCC 3703</strain>
    </source>
</reference>
<dbReference type="PANTHER" id="PTHR13355:SF11">
    <property type="entry name" value="GLUCOSAMINE 6-PHOSPHATE N-ACETYLTRANSFERASE"/>
    <property type="match status" value="1"/>
</dbReference>
<evidence type="ECO:0000259" key="3">
    <source>
        <dbReference type="PROSITE" id="PS51186"/>
    </source>
</evidence>
<feature type="region of interest" description="Disordered" evidence="2">
    <location>
        <begin position="1"/>
        <end position="36"/>
    </location>
</feature>
<evidence type="ECO:0000313" key="4">
    <source>
        <dbReference type="EMBL" id="KMU79261.1"/>
    </source>
</evidence>
<dbReference type="InterPro" id="IPR016181">
    <property type="entry name" value="Acyl_CoA_acyltransferase"/>
</dbReference>
<comment type="similarity">
    <text evidence="1">Belongs to the acetyltransferase family. GNA1 subfamily.</text>
</comment>
<keyword evidence="1" id="KW-0808">Transferase</keyword>
<dbReference type="UniPathway" id="UPA00113">
    <property type="reaction ID" value="UER00529"/>
</dbReference>
<evidence type="ECO:0000313" key="5">
    <source>
        <dbReference type="Proteomes" id="UP000054559"/>
    </source>
</evidence>
<dbReference type="Gene3D" id="3.40.630.30">
    <property type="match status" value="1"/>
</dbReference>
<dbReference type="GO" id="GO:0006048">
    <property type="term" value="P:UDP-N-acetylglucosamine biosynthetic process"/>
    <property type="evidence" value="ECO:0007669"/>
    <property type="project" value="UniProtKB-UniRule"/>
</dbReference>
<dbReference type="GO" id="GO:0004343">
    <property type="term" value="F:glucosamine 6-phosphate N-acetyltransferase activity"/>
    <property type="evidence" value="ECO:0007669"/>
    <property type="project" value="UniProtKB-UniRule"/>
</dbReference>
<feature type="domain" description="N-acetyltransferase" evidence="3">
    <location>
        <begin position="26"/>
        <end position="206"/>
    </location>
</feature>
<dbReference type="EC" id="2.3.1.4" evidence="1"/>
<gene>
    <name evidence="4" type="ORF">CISG_07692</name>
</gene>
<feature type="compositionally biased region" description="Pro residues" evidence="2">
    <location>
        <begin position="24"/>
        <end position="33"/>
    </location>
</feature>
<accession>A0A0J8R3F8</accession>
<keyword evidence="1" id="KW-0012">Acyltransferase</keyword>
<dbReference type="EMBL" id="DS268172">
    <property type="protein sequence ID" value="KMU79261.1"/>
    <property type="molecule type" value="Genomic_DNA"/>
</dbReference>
<protein>
    <recommendedName>
        <fullName evidence="1">Glucosamine 6-phosphate N-acetyltransferase</fullName>
        <ecNumber evidence="1">2.3.1.4</ecNumber>
    </recommendedName>
</protein>
<name>A0A0J8R3F8_COCIT</name>
<evidence type="ECO:0000256" key="2">
    <source>
        <dbReference type="SAM" id="MobiDB-lite"/>
    </source>
</evidence>
<comment type="pathway">
    <text evidence="1">Nucleotide-sugar biosynthesis; UDP-N-acetyl-alpha-D-glucosamine biosynthesis; N-acetyl-alpha-D-glucosamine 1-phosphate from alpha-D-glucosamine 6-phosphate (route I): step 1/2.</text>
</comment>
<dbReference type="CDD" id="cd04301">
    <property type="entry name" value="NAT_SF"/>
    <property type="match status" value="1"/>
</dbReference>
<organism evidence="4 5">
    <name type="scientific">Coccidioides immitis RMSCC 3703</name>
    <dbReference type="NCBI Taxonomy" id="454286"/>
    <lineage>
        <taxon>Eukaryota</taxon>
        <taxon>Fungi</taxon>
        <taxon>Dikarya</taxon>
        <taxon>Ascomycota</taxon>
        <taxon>Pezizomycotina</taxon>
        <taxon>Eurotiomycetes</taxon>
        <taxon>Eurotiomycetidae</taxon>
        <taxon>Onygenales</taxon>
        <taxon>Onygenaceae</taxon>
        <taxon>Coccidioides</taxon>
    </lineage>
</organism>
<dbReference type="Proteomes" id="UP000054559">
    <property type="component" value="Unassembled WGS sequence"/>
</dbReference>
<comment type="catalytic activity">
    <reaction evidence="1">
        <text>D-glucosamine 6-phosphate + acetyl-CoA = N-acetyl-D-glucosamine 6-phosphate + CoA + H(+)</text>
        <dbReference type="Rhea" id="RHEA:10292"/>
        <dbReference type="ChEBI" id="CHEBI:15378"/>
        <dbReference type="ChEBI" id="CHEBI:57287"/>
        <dbReference type="ChEBI" id="CHEBI:57288"/>
        <dbReference type="ChEBI" id="CHEBI:57513"/>
        <dbReference type="ChEBI" id="CHEBI:58725"/>
        <dbReference type="EC" id="2.3.1.4"/>
    </reaction>
</comment>
<dbReference type="PANTHER" id="PTHR13355">
    <property type="entry name" value="GLUCOSAMINE 6-PHOSPHATE N-ACETYLTRANSFERASE"/>
    <property type="match status" value="1"/>
</dbReference>
<dbReference type="AlphaFoldDB" id="A0A0J8R3F8"/>